<dbReference type="Pfam" id="PF02633">
    <property type="entry name" value="Creatininase"/>
    <property type="match status" value="1"/>
</dbReference>
<dbReference type="AlphaFoldDB" id="A0A5J6MJE4"/>
<evidence type="ECO:0000313" key="7">
    <source>
        <dbReference type="Proteomes" id="UP000326202"/>
    </source>
</evidence>
<dbReference type="Proteomes" id="UP000326202">
    <property type="component" value="Chromosome"/>
</dbReference>
<comment type="cofactor">
    <cofactor evidence="1">
        <name>Zn(2+)</name>
        <dbReference type="ChEBI" id="CHEBI:29105"/>
    </cofactor>
</comment>
<dbReference type="GO" id="GO:0006602">
    <property type="term" value="P:creatinine catabolic process"/>
    <property type="evidence" value="ECO:0007669"/>
    <property type="project" value="InterPro"/>
</dbReference>
<dbReference type="GO" id="GO:0009231">
    <property type="term" value="P:riboflavin biosynthetic process"/>
    <property type="evidence" value="ECO:0007669"/>
    <property type="project" value="TreeGrafter"/>
</dbReference>
<dbReference type="InterPro" id="IPR003785">
    <property type="entry name" value="Creatininase/forma_Hydrolase"/>
</dbReference>
<reference evidence="6 7" key="1">
    <citation type="submission" date="2019-08" db="EMBL/GenBank/DDBJ databases">
        <title>Hyperibacter terrae gen. nov., sp. nov. and Hyperibacter viscosus sp. nov., two new members in the family Rhodospirillaceae isolated from the rhizosphere of Hypericum perforatum.</title>
        <authorList>
            <person name="Noviana Z."/>
        </authorList>
    </citation>
    <scope>NUCLEOTIDE SEQUENCE [LARGE SCALE GENOMIC DNA]</scope>
    <source>
        <strain evidence="6 7">R5913</strain>
    </source>
</reference>
<evidence type="ECO:0000256" key="1">
    <source>
        <dbReference type="ARBA" id="ARBA00001947"/>
    </source>
</evidence>
<sequence>MAKARTETVLMSEMAWPEFGQKMKTNPVVFVPCGAMEQHGPHLPLSVDAMLPTDIAREVAEEVGGIVGPTLTMGYRSYTKSGGGPHFPGTINLDGATVISIVRDVIRELVRHGARKLCFIVGHYENQWFVSEGIDQAMREVGDQGVRIMRLEYWDFCTSETLAKVFPDGFPGVALEHAAVMETSLMLHYHPEMVRIDKIPDNPGAEFPPYDMYPAHAHWVPSSGALVSAKAATREKGVLMAQQYRRDIAAAVRKEFGGGKRKAKAGGKSR</sequence>
<protein>
    <submittedName>
        <fullName evidence="6">Creatininase</fullName>
    </submittedName>
</protein>
<organism evidence="6 7">
    <name type="scientific">Hypericibacter terrae</name>
    <dbReference type="NCBI Taxonomy" id="2602015"/>
    <lineage>
        <taxon>Bacteria</taxon>
        <taxon>Pseudomonadati</taxon>
        <taxon>Pseudomonadota</taxon>
        <taxon>Alphaproteobacteria</taxon>
        <taxon>Rhodospirillales</taxon>
        <taxon>Dongiaceae</taxon>
        <taxon>Hypericibacter</taxon>
    </lineage>
</organism>
<dbReference type="GO" id="GO:0006601">
    <property type="term" value="P:creatine biosynthetic process"/>
    <property type="evidence" value="ECO:0007669"/>
    <property type="project" value="InterPro"/>
</dbReference>
<dbReference type="EMBL" id="CP042906">
    <property type="protein sequence ID" value="QEX17489.1"/>
    <property type="molecule type" value="Genomic_DNA"/>
</dbReference>
<evidence type="ECO:0000256" key="4">
    <source>
        <dbReference type="ARBA" id="ARBA00022833"/>
    </source>
</evidence>
<evidence type="ECO:0000313" key="6">
    <source>
        <dbReference type="EMBL" id="QEX17489.1"/>
    </source>
</evidence>
<dbReference type="PANTHER" id="PTHR35005:SF1">
    <property type="entry name" value="2-AMINO-5-FORMYLAMINO-6-RIBOSYLAMINOPYRIMIDIN-4(3H)-ONE 5'-MONOPHOSPHATE DEFORMYLASE"/>
    <property type="match status" value="1"/>
</dbReference>
<comment type="similarity">
    <text evidence="5">Belongs to the creatininase superfamily.</text>
</comment>
<dbReference type="GO" id="GO:0016811">
    <property type="term" value="F:hydrolase activity, acting on carbon-nitrogen (but not peptide) bonds, in linear amides"/>
    <property type="evidence" value="ECO:0007669"/>
    <property type="project" value="TreeGrafter"/>
</dbReference>
<keyword evidence="7" id="KW-1185">Reference proteome</keyword>
<dbReference type="OrthoDB" id="9801445at2"/>
<dbReference type="KEGG" id="htq:FRZ44_27890"/>
<dbReference type="PANTHER" id="PTHR35005">
    <property type="entry name" value="3-DEHYDRO-SCYLLO-INOSOSE HYDROLASE"/>
    <property type="match status" value="1"/>
</dbReference>
<dbReference type="GO" id="GO:0046872">
    <property type="term" value="F:metal ion binding"/>
    <property type="evidence" value="ECO:0007669"/>
    <property type="project" value="UniProtKB-KW"/>
</dbReference>
<proteinExistence type="inferred from homology"/>
<keyword evidence="3" id="KW-0378">Hydrolase</keyword>
<dbReference type="NCBIfam" id="TIGR04448">
    <property type="entry name" value="creatininase"/>
    <property type="match status" value="1"/>
</dbReference>
<dbReference type="SUPFAM" id="SSF102215">
    <property type="entry name" value="Creatininase"/>
    <property type="match status" value="1"/>
</dbReference>
<keyword evidence="2" id="KW-0479">Metal-binding</keyword>
<evidence type="ECO:0000256" key="3">
    <source>
        <dbReference type="ARBA" id="ARBA00022801"/>
    </source>
</evidence>
<dbReference type="Gene3D" id="3.40.50.10310">
    <property type="entry name" value="Creatininase"/>
    <property type="match status" value="1"/>
</dbReference>
<evidence type="ECO:0000256" key="2">
    <source>
        <dbReference type="ARBA" id="ARBA00022723"/>
    </source>
</evidence>
<dbReference type="GO" id="GO:0047789">
    <property type="term" value="F:creatininase activity"/>
    <property type="evidence" value="ECO:0007669"/>
    <property type="project" value="InterPro"/>
</dbReference>
<name>A0A5J6MJE4_9PROT</name>
<gene>
    <name evidence="6" type="ORF">FRZ44_27890</name>
</gene>
<keyword evidence="4" id="KW-0862">Zinc</keyword>
<dbReference type="InterPro" id="IPR024087">
    <property type="entry name" value="Creatininase-like_sf"/>
</dbReference>
<accession>A0A5J6MJE4</accession>
<dbReference type="InterPro" id="IPR031034">
    <property type="entry name" value="Creatininase"/>
</dbReference>
<dbReference type="RefSeq" id="WP_151177746.1">
    <property type="nucleotide sequence ID" value="NZ_CP042906.1"/>
</dbReference>
<evidence type="ECO:0000256" key="5">
    <source>
        <dbReference type="ARBA" id="ARBA00024029"/>
    </source>
</evidence>